<evidence type="ECO:0000256" key="2">
    <source>
        <dbReference type="SAM" id="MobiDB-lite"/>
    </source>
</evidence>
<sequence>MNENNNATVSFDRMRNMLTRAAEIRESEQQQVFDALDEIHARLSPLDSLGSVRKRLSELPDRTEVGVIAERLDEAMAKLEAQDTAIASLARAVESIVDKLATPFAQLDGRLDGVVGKMEGVVGRMDGLEDKLANIHRRIDSLDGHLDKQDARIDTLPGQVHVPVKERIDTLETALRGRLDEVDEGVHEHLDGTKDSLHRHVTEVNDGLVGKLDEARDNLNSTRDSISSAVADSREKLAAAVSDAHDTIASAVADSRDSVTSAVSDSREALVGSLGDTREGITHSLDEARNALNAALDETKETMDASDRLEALAQRLEQALGRLDDMATRLDTVEDGFAARLGELGGTLEQSLTKVQGTLAAQPDTTVVTSLVKKSNEETERRIGGHLDEAMATFAELMMGGGPAMPAAPPSTLPRQQRRARGSKKVNGEKPRIEELEEADSGDDN</sequence>
<dbReference type="Gene3D" id="1.20.1270.70">
    <property type="entry name" value="Designed single chain three-helix bundle"/>
    <property type="match status" value="1"/>
</dbReference>
<protein>
    <recommendedName>
        <fullName evidence="5">PA containing protein</fullName>
    </recommendedName>
</protein>
<evidence type="ECO:0000313" key="3">
    <source>
        <dbReference type="EMBL" id="MCE7005899.1"/>
    </source>
</evidence>
<feature type="coiled-coil region" evidence="1">
    <location>
        <begin position="285"/>
        <end position="329"/>
    </location>
</feature>
<name>A0ABS8ZDH4_9PSEU</name>
<feature type="region of interest" description="Disordered" evidence="2">
    <location>
        <begin position="399"/>
        <end position="445"/>
    </location>
</feature>
<comment type="caution">
    <text evidence="3">The sequence shown here is derived from an EMBL/GenBank/DDBJ whole genome shotgun (WGS) entry which is preliminary data.</text>
</comment>
<proteinExistence type="predicted"/>
<reference evidence="3 4" key="1">
    <citation type="submission" date="2021-12" db="EMBL/GenBank/DDBJ databases">
        <title>Genome sequence of Kibdelosporangium philippinense ATCC 49844.</title>
        <authorList>
            <person name="Fedorov E.A."/>
            <person name="Omeragic M."/>
            <person name="Shalygina K.F."/>
            <person name="Maclea K.S."/>
        </authorList>
    </citation>
    <scope>NUCLEOTIDE SEQUENCE [LARGE SCALE GENOMIC DNA]</scope>
    <source>
        <strain evidence="3 4">ATCC 49844</strain>
    </source>
</reference>
<evidence type="ECO:0000256" key="1">
    <source>
        <dbReference type="SAM" id="Coils"/>
    </source>
</evidence>
<accession>A0ABS8ZDH4</accession>
<evidence type="ECO:0008006" key="5">
    <source>
        <dbReference type="Google" id="ProtNLM"/>
    </source>
</evidence>
<evidence type="ECO:0000313" key="4">
    <source>
        <dbReference type="Proteomes" id="UP001521150"/>
    </source>
</evidence>
<feature type="compositionally biased region" description="Acidic residues" evidence="2">
    <location>
        <begin position="435"/>
        <end position="445"/>
    </location>
</feature>
<dbReference type="Proteomes" id="UP001521150">
    <property type="component" value="Unassembled WGS sequence"/>
</dbReference>
<keyword evidence="4" id="KW-1185">Reference proteome</keyword>
<keyword evidence="1" id="KW-0175">Coiled coil</keyword>
<dbReference type="EMBL" id="JAJVCN010000002">
    <property type="protein sequence ID" value="MCE7005899.1"/>
    <property type="molecule type" value="Genomic_DNA"/>
</dbReference>
<dbReference type="Gene3D" id="1.20.120.20">
    <property type="entry name" value="Apolipoprotein"/>
    <property type="match status" value="1"/>
</dbReference>
<gene>
    <name evidence="3" type="ORF">LWC34_24155</name>
</gene>
<dbReference type="SUPFAM" id="SSF58113">
    <property type="entry name" value="Apolipoprotein A-I"/>
    <property type="match status" value="2"/>
</dbReference>
<organism evidence="3 4">
    <name type="scientific">Kibdelosporangium philippinense</name>
    <dbReference type="NCBI Taxonomy" id="211113"/>
    <lineage>
        <taxon>Bacteria</taxon>
        <taxon>Bacillati</taxon>
        <taxon>Actinomycetota</taxon>
        <taxon>Actinomycetes</taxon>
        <taxon>Pseudonocardiales</taxon>
        <taxon>Pseudonocardiaceae</taxon>
        <taxon>Kibdelosporangium</taxon>
    </lineage>
</organism>